<comment type="caution">
    <text evidence="1">The sequence shown here is derived from an EMBL/GenBank/DDBJ whole genome shotgun (WGS) entry which is preliminary data.</text>
</comment>
<sequence>MKRHGKNDVDGHFGLLTRWYKDIERIIRILSTDVLVSAFKEKAESSSVVSGRSRIDDVYRLVIYQKYFIRGVRTSVNFSKKKYLDTRADEYAPSKSRSQMYESNIMRPACQSTQIDLANTLRVFRGSI</sequence>
<reference evidence="1 2" key="1">
    <citation type="journal article" date="2018" name="MBio">
        <title>Comparative Genomics Reveals the Core Gene Toolbox for the Fungus-Insect Symbiosis.</title>
        <authorList>
            <person name="Wang Y."/>
            <person name="Stata M."/>
            <person name="Wang W."/>
            <person name="Stajich J.E."/>
            <person name="White M.M."/>
            <person name="Moncalvo J.M."/>
        </authorList>
    </citation>
    <scope>NUCLEOTIDE SEQUENCE [LARGE SCALE GENOMIC DNA]</scope>
    <source>
        <strain evidence="1 2">SC-DP-2</strain>
    </source>
</reference>
<accession>A0A2T9Z8R2</accession>
<gene>
    <name evidence="1" type="ORF">BB560_004604</name>
</gene>
<dbReference type="AlphaFoldDB" id="A0A2T9Z8R2"/>
<keyword evidence="2" id="KW-1185">Reference proteome</keyword>
<name>A0A2T9Z8R2_9FUNG</name>
<evidence type="ECO:0000313" key="1">
    <source>
        <dbReference type="EMBL" id="PVV00991.1"/>
    </source>
</evidence>
<evidence type="ECO:0000313" key="2">
    <source>
        <dbReference type="Proteomes" id="UP000245609"/>
    </source>
</evidence>
<protein>
    <submittedName>
        <fullName evidence="1">Uncharacterized protein</fullName>
    </submittedName>
</protein>
<proteinExistence type="predicted"/>
<dbReference type="Proteomes" id="UP000245609">
    <property type="component" value="Unassembled WGS sequence"/>
</dbReference>
<organism evidence="1 2">
    <name type="scientific">Smittium megazygosporum</name>
    <dbReference type="NCBI Taxonomy" id="133381"/>
    <lineage>
        <taxon>Eukaryota</taxon>
        <taxon>Fungi</taxon>
        <taxon>Fungi incertae sedis</taxon>
        <taxon>Zoopagomycota</taxon>
        <taxon>Kickxellomycotina</taxon>
        <taxon>Harpellomycetes</taxon>
        <taxon>Harpellales</taxon>
        <taxon>Legeriomycetaceae</taxon>
        <taxon>Smittium</taxon>
    </lineage>
</organism>
<dbReference type="EMBL" id="MBFS01001460">
    <property type="protein sequence ID" value="PVV00991.1"/>
    <property type="molecule type" value="Genomic_DNA"/>
</dbReference>